<evidence type="ECO:0000256" key="2">
    <source>
        <dbReference type="ARBA" id="ARBA00009370"/>
    </source>
</evidence>
<comment type="similarity">
    <text evidence="2">Belongs to the peptidase S26 family.</text>
</comment>
<accession>A0ABP5TVS8</accession>
<dbReference type="PANTHER" id="PTHR43390:SF1">
    <property type="entry name" value="CHLOROPLAST PROCESSING PEPTIDASE"/>
    <property type="match status" value="1"/>
</dbReference>
<proteinExistence type="inferred from homology"/>
<feature type="domain" description="Peptidase S26" evidence="3">
    <location>
        <begin position="97"/>
        <end position="133"/>
    </location>
</feature>
<protein>
    <submittedName>
        <fullName evidence="4">S26 family signal peptidase</fullName>
    </submittedName>
</protein>
<dbReference type="Proteomes" id="UP001501444">
    <property type="component" value="Unassembled WGS sequence"/>
</dbReference>
<dbReference type="InterPro" id="IPR036286">
    <property type="entry name" value="LexA/Signal_pep-like_sf"/>
</dbReference>
<organism evidence="4 5">
    <name type="scientific">Dactylosporangium salmoneum</name>
    <dbReference type="NCBI Taxonomy" id="53361"/>
    <lineage>
        <taxon>Bacteria</taxon>
        <taxon>Bacillati</taxon>
        <taxon>Actinomycetota</taxon>
        <taxon>Actinomycetes</taxon>
        <taxon>Micromonosporales</taxon>
        <taxon>Micromonosporaceae</taxon>
        <taxon>Dactylosporangium</taxon>
    </lineage>
</organism>
<keyword evidence="5" id="KW-1185">Reference proteome</keyword>
<name>A0ABP5TVS8_9ACTN</name>
<dbReference type="Pfam" id="PF10502">
    <property type="entry name" value="Peptidase_S26"/>
    <property type="match status" value="2"/>
</dbReference>
<feature type="domain" description="Peptidase S26" evidence="3">
    <location>
        <begin position="3"/>
        <end position="84"/>
    </location>
</feature>
<gene>
    <name evidence="4" type="ORF">GCM10010170_054400</name>
</gene>
<dbReference type="Gene3D" id="2.10.109.10">
    <property type="entry name" value="Umud Fragment, subunit A"/>
    <property type="match status" value="1"/>
</dbReference>
<comment type="caution">
    <text evidence="4">The sequence shown here is derived from an EMBL/GenBank/DDBJ whole genome shotgun (WGS) entry which is preliminary data.</text>
</comment>
<evidence type="ECO:0000259" key="3">
    <source>
        <dbReference type="Pfam" id="PF10502"/>
    </source>
</evidence>
<reference evidence="5" key="1">
    <citation type="journal article" date="2019" name="Int. J. Syst. Evol. Microbiol.">
        <title>The Global Catalogue of Microorganisms (GCM) 10K type strain sequencing project: providing services to taxonomists for standard genome sequencing and annotation.</title>
        <authorList>
            <consortium name="The Broad Institute Genomics Platform"/>
            <consortium name="The Broad Institute Genome Sequencing Center for Infectious Disease"/>
            <person name="Wu L."/>
            <person name="Ma J."/>
        </authorList>
    </citation>
    <scope>NUCLEOTIDE SEQUENCE [LARGE SCALE GENOMIC DNA]</scope>
    <source>
        <strain evidence="5">JCM 3272</strain>
    </source>
</reference>
<evidence type="ECO:0000313" key="5">
    <source>
        <dbReference type="Proteomes" id="UP001501444"/>
    </source>
</evidence>
<dbReference type="CDD" id="cd06530">
    <property type="entry name" value="S26_SPase_I"/>
    <property type="match status" value="1"/>
</dbReference>
<evidence type="ECO:0000256" key="1">
    <source>
        <dbReference type="ARBA" id="ARBA00004401"/>
    </source>
</evidence>
<dbReference type="PRINTS" id="PR00727">
    <property type="entry name" value="LEADERPTASE"/>
</dbReference>
<dbReference type="PANTHER" id="PTHR43390">
    <property type="entry name" value="SIGNAL PEPTIDASE I"/>
    <property type="match status" value="1"/>
</dbReference>
<evidence type="ECO:0000313" key="4">
    <source>
        <dbReference type="EMBL" id="GAA2359874.1"/>
    </source>
</evidence>
<dbReference type="InterPro" id="IPR000223">
    <property type="entry name" value="Pept_S26A_signal_pept_1"/>
</dbReference>
<sequence length="138" mass="14151">MAWGIAAAAVVVGALLAVRRLLLVVTVAGPSMKPALPPGSRLLVLRVRRLRIGRVVVLHPVAGQSDLGSELIVKRVAALAGDPVPDSVLAAVGGRAGDRVPAGRVVVLGDHPWASADSRHWGFALVTDVVGVMAGRLA</sequence>
<dbReference type="InterPro" id="IPR019533">
    <property type="entry name" value="Peptidase_S26"/>
</dbReference>
<dbReference type="SUPFAM" id="SSF51306">
    <property type="entry name" value="LexA/Signal peptidase"/>
    <property type="match status" value="1"/>
</dbReference>
<comment type="subcellular location">
    <subcellularLocation>
        <location evidence="1">Cell membrane</location>
        <topology evidence="1">Single-pass type II membrane protein</topology>
    </subcellularLocation>
</comment>
<dbReference type="RefSeq" id="WP_344615343.1">
    <property type="nucleotide sequence ID" value="NZ_BAAARV010000046.1"/>
</dbReference>
<dbReference type="EMBL" id="BAAARV010000046">
    <property type="protein sequence ID" value="GAA2359874.1"/>
    <property type="molecule type" value="Genomic_DNA"/>
</dbReference>